<dbReference type="EMBL" id="DRWX01000280">
    <property type="protein sequence ID" value="HHM96752.1"/>
    <property type="molecule type" value="Genomic_DNA"/>
</dbReference>
<feature type="compositionally biased region" description="Pro residues" evidence="5">
    <location>
        <begin position="525"/>
        <end position="538"/>
    </location>
</feature>
<protein>
    <submittedName>
        <fullName evidence="7">Flotillin family protein</fullName>
    </submittedName>
</protein>
<dbReference type="GO" id="GO:0002020">
    <property type="term" value="F:protease binding"/>
    <property type="evidence" value="ECO:0007669"/>
    <property type="project" value="TreeGrafter"/>
</dbReference>
<dbReference type="InterPro" id="IPR027705">
    <property type="entry name" value="Flotillin_fam"/>
</dbReference>
<gene>
    <name evidence="7" type="ORF">ENM21_06020</name>
</gene>
<dbReference type="InterPro" id="IPR001107">
    <property type="entry name" value="Band_7"/>
</dbReference>
<dbReference type="SMART" id="SM00244">
    <property type="entry name" value="PHB"/>
    <property type="match status" value="1"/>
</dbReference>
<comment type="caution">
    <text evidence="7">The sequence shown here is derived from an EMBL/GenBank/DDBJ whole genome shotgun (WGS) entry which is preliminary data.</text>
</comment>
<keyword evidence="3" id="KW-0472">Membrane</keyword>
<dbReference type="CDD" id="cd03399">
    <property type="entry name" value="SPFH_flotillin"/>
    <property type="match status" value="1"/>
</dbReference>
<dbReference type="PANTHER" id="PTHR13806:SF46">
    <property type="entry name" value="FLOTILLIN-1-RELATED"/>
    <property type="match status" value="1"/>
</dbReference>
<proteinExistence type="inferred from homology"/>
<evidence type="ECO:0000313" key="7">
    <source>
        <dbReference type="EMBL" id="HHM96752.1"/>
    </source>
</evidence>
<name>A0A7C5RUK9_THERO</name>
<dbReference type="Pfam" id="PF15975">
    <property type="entry name" value="Flot"/>
    <property type="match status" value="1"/>
</dbReference>
<dbReference type="AlphaFoldDB" id="A0A7C5RUK9"/>
<comment type="subcellular location">
    <subcellularLocation>
        <location evidence="1">Membrane</location>
        <topology evidence="1">Single-pass membrane protein</topology>
    </subcellularLocation>
</comment>
<dbReference type="SUPFAM" id="SSF117892">
    <property type="entry name" value="Band 7/SPFH domain"/>
    <property type="match status" value="1"/>
</dbReference>
<evidence type="ECO:0000256" key="3">
    <source>
        <dbReference type="ARBA" id="ARBA00023136"/>
    </source>
</evidence>
<evidence type="ECO:0000256" key="4">
    <source>
        <dbReference type="SAM" id="Coils"/>
    </source>
</evidence>
<dbReference type="GO" id="GO:0005886">
    <property type="term" value="C:plasma membrane"/>
    <property type="evidence" value="ECO:0007669"/>
    <property type="project" value="TreeGrafter"/>
</dbReference>
<feature type="region of interest" description="Disordered" evidence="5">
    <location>
        <begin position="512"/>
        <end position="538"/>
    </location>
</feature>
<dbReference type="InterPro" id="IPR031905">
    <property type="entry name" value="Flotillin_C"/>
</dbReference>
<comment type="similarity">
    <text evidence="2">Belongs to the band 7/mec-2 family. Flotillin subfamily.</text>
</comment>
<evidence type="ECO:0000256" key="1">
    <source>
        <dbReference type="ARBA" id="ARBA00004167"/>
    </source>
</evidence>
<dbReference type="PANTHER" id="PTHR13806">
    <property type="entry name" value="FLOTILLIN-RELATED"/>
    <property type="match status" value="1"/>
</dbReference>
<dbReference type="InterPro" id="IPR036013">
    <property type="entry name" value="Band_7/SPFH_dom_sf"/>
</dbReference>
<evidence type="ECO:0000256" key="2">
    <source>
        <dbReference type="ARBA" id="ARBA00007161"/>
    </source>
</evidence>
<sequence>MTILEVLFALAAVLFILLALAALLAIVSRNIVKVPPNMVAVFSGRKRLITDPETGQRRTVGYRLVKGGSSVRIPIIERVDFLSLNVMTIPLKITSAYTKEGVPVSVDAVANVKVGSDDIMLMNAIERFLGMSQDQIRSVIFQTLEGHLRSILGTLTVEQINADRQAFAQRLAAESAADLSRMGIEIDVLTIQQISDPQGYLDALGQRRTAEVKRDAEVGRAEAERDARVRRAQAMQQAAVAEAMADAETAAAQKEAEVRKARYAAEIEAERARATQAGPLAEAEARRQVVVAEQQVELARTEAAIAVQEMEARRREKELEATVLKGAQAEREATVIRAEGEKQAAILRAEGDRQATIVRAEAASRERELLGAGEAARIRQVGQAEADAKKALAEALQAELVAQAEGQRAAMLAEADGKRALAEALNAYGPVAMQLLMYQAFVEQLPKVVEAAARPLTQVERVVVFDSGTGPDGASGLGRYATQLPIIVQQLVESFSAMTGIDLTTAVRERLGHATPDGAATVSPPADPPDPPPEPPAA</sequence>
<evidence type="ECO:0000256" key="5">
    <source>
        <dbReference type="SAM" id="MobiDB-lite"/>
    </source>
</evidence>
<accession>A0A7C5RUK9</accession>
<feature type="coiled-coil region" evidence="4">
    <location>
        <begin position="244"/>
        <end position="327"/>
    </location>
</feature>
<keyword evidence="4" id="KW-0175">Coiled coil</keyword>
<reference evidence="7" key="1">
    <citation type="journal article" date="2020" name="mSystems">
        <title>Genome- and Community-Level Interaction Insights into Carbon Utilization and Element Cycling Functions of Hydrothermarchaeota in Hydrothermal Sediment.</title>
        <authorList>
            <person name="Zhou Z."/>
            <person name="Liu Y."/>
            <person name="Xu W."/>
            <person name="Pan J."/>
            <person name="Luo Z.H."/>
            <person name="Li M."/>
        </authorList>
    </citation>
    <scope>NUCLEOTIDE SEQUENCE [LARGE SCALE GENOMIC DNA]</scope>
    <source>
        <strain evidence="7">SpSt-1065</strain>
    </source>
</reference>
<evidence type="ECO:0000259" key="6">
    <source>
        <dbReference type="SMART" id="SM00244"/>
    </source>
</evidence>
<feature type="domain" description="Band 7" evidence="6">
    <location>
        <begin position="29"/>
        <end position="208"/>
    </location>
</feature>
<dbReference type="Pfam" id="PF01145">
    <property type="entry name" value="Band_7"/>
    <property type="match status" value="1"/>
</dbReference>
<organism evidence="7">
    <name type="scientific">Thermomicrobium roseum</name>
    <dbReference type="NCBI Taxonomy" id="500"/>
    <lineage>
        <taxon>Bacteria</taxon>
        <taxon>Pseudomonadati</taxon>
        <taxon>Thermomicrobiota</taxon>
        <taxon>Thermomicrobia</taxon>
        <taxon>Thermomicrobiales</taxon>
        <taxon>Thermomicrobiaceae</taxon>
        <taxon>Thermomicrobium</taxon>
    </lineage>
</organism>
<dbReference type="GO" id="GO:0072659">
    <property type="term" value="P:protein localization to plasma membrane"/>
    <property type="evidence" value="ECO:0007669"/>
    <property type="project" value="TreeGrafter"/>
</dbReference>
<dbReference type="Gene3D" id="3.30.479.30">
    <property type="entry name" value="Band 7 domain"/>
    <property type="match status" value="1"/>
</dbReference>